<feature type="compositionally biased region" description="Basic residues" evidence="1">
    <location>
        <begin position="35"/>
        <end position="46"/>
    </location>
</feature>
<dbReference type="AlphaFoldDB" id="A0A9R1EQA8"/>
<comment type="caution">
    <text evidence="2">The sequence shown here is derived from an EMBL/GenBank/DDBJ whole genome shotgun (WGS) entry which is preliminary data.</text>
</comment>
<evidence type="ECO:0000313" key="2">
    <source>
        <dbReference type="EMBL" id="KAF7014748.1"/>
    </source>
</evidence>
<feature type="region of interest" description="Disordered" evidence="1">
    <location>
        <begin position="1"/>
        <end position="50"/>
    </location>
</feature>
<feature type="compositionally biased region" description="Basic and acidic residues" evidence="1">
    <location>
        <begin position="10"/>
        <end position="33"/>
    </location>
</feature>
<reference evidence="2" key="2">
    <citation type="submission" date="2020-03" db="EMBL/GenBank/DDBJ databases">
        <title>The second near-complete assembly of the hexaploid bread wheat (Triticum aestivum) genome.</title>
        <authorList>
            <person name="Zimin A.V."/>
            <person name="Puiu D."/>
            <person name="Shumante A."/>
            <person name="Alonge M."/>
            <person name="Salzberg S.L."/>
        </authorList>
    </citation>
    <scope>NUCLEOTIDE SEQUENCE</scope>
    <source>
        <tissue evidence="2">Leaf</tissue>
    </source>
</reference>
<evidence type="ECO:0000256" key="1">
    <source>
        <dbReference type="SAM" id="MobiDB-lite"/>
    </source>
</evidence>
<protein>
    <submittedName>
        <fullName evidence="2">Uncharacterized protein</fullName>
    </submittedName>
</protein>
<dbReference type="EMBL" id="CM022216">
    <property type="protein sequence ID" value="KAF7014748.1"/>
    <property type="molecule type" value="Genomic_DNA"/>
</dbReference>
<dbReference type="Gramene" id="TraesWEE_scaffold_031497_01G000100.1">
    <property type="protein sequence ID" value="TraesWEE_scaffold_031497_01G000100.1"/>
    <property type="gene ID" value="TraesWEE_scaffold_031497_01G000100"/>
</dbReference>
<name>A0A9R1EQA8_WHEAT</name>
<gene>
    <name evidence="2" type="ORF">CFC21_028700</name>
</gene>
<sequence length="95" mass="10016">VGEGRAAAAEPRDAGGGRGGDRGGHGVRAEGAGHLRLRHPGHRRRAAPGLGVLRPRLLPVAHPHARHLSRIHSGWPCSRRSTGLDFTSGGRTYLT</sequence>
<feature type="non-terminal residue" evidence="2">
    <location>
        <position position="1"/>
    </location>
</feature>
<organism evidence="2">
    <name type="scientific">Triticum aestivum</name>
    <name type="common">Wheat</name>
    <dbReference type="NCBI Taxonomy" id="4565"/>
    <lineage>
        <taxon>Eukaryota</taxon>
        <taxon>Viridiplantae</taxon>
        <taxon>Streptophyta</taxon>
        <taxon>Embryophyta</taxon>
        <taxon>Tracheophyta</taxon>
        <taxon>Spermatophyta</taxon>
        <taxon>Magnoliopsida</taxon>
        <taxon>Liliopsida</taxon>
        <taxon>Poales</taxon>
        <taxon>Poaceae</taxon>
        <taxon>BOP clade</taxon>
        <taxon>Pooideae</taxon>
        <taxon>Triticodae</taxon>
        <taxon>Triticeae</taxon>
        <taxon>Triticinae</taxon>
        <taxon>Triticum</taxon>
    </lineage>
</organism>
<dbReference type="Gramene" id="TraesROB_scaffold_035327_01G000100.1">
    <property type="protein sequence ID" value="TraesROB_scaffold_035327_01G000100.1"/>
    <property type="gene ID" value="TraesROB_scaffold_035327_01G000100"/>
</dbReference>
<accession>A0A9R1EQA8</accession>
<dbReference type="Proteomes" id="UP000815260">
    <property type="component" value="Chromosome 2D"/>
</dbReference>
<proteinExistence type="predicted"/>
<reference evidence="2" key="1">
    <citation type="journal article" date="2017" name="Gigascience">
        <title>The first near-complete assembly of the hexaploid bread wheat genome, Triticum aestivum.</title>
        <authorList>
            <person name="Zimin A.V."/>
            <person name="Puiu D."/>
            <person name="Hall R."/>
            <person name="Kingan S."/>
            <person name="Clavijo B.J."/>
            <person name="Salzberg S.L."/>
        </authorList>
    </citation>
    <scope>NUCLEOTIDE SEQUENCE</scope>
    <source>
        <tissue evidence="2">Leaf</tissue>
    </source>
</reference>
<feature type="non-terminal residue" evidence="2">
    <location>
        <position position="95"/>
    </location>
</feature>